<reference evidence="2 3" key="1">
    <citation type="journal article" date="2016" name="Proc. Natl. Acad. Sci. U.S.A.">
        <title>Comparative genomics of biotechnologically important yeasts.</title>
        <authorList>
            <person name="Riley R."/>
            <person name="Haridas S."/>
            <person name="Wolfe K.H."/>
            <person name="Lopes M.R."/>
            <person name="Hittinger C.T."/>
            <person name="Goeker M."/>
            <person name="Salamov A.A."/>
            <person name="Wisecaver J.H."/>
            <person name="Long T.M."/>
            <person name="Calvey C.H."/>
            <person name="Aerts A.L."/>
            <person name="Barry K.W."/>
            <person name="Choi C."/>
            <person name="Clum A."/>
            <person name="Coughlan A.Y."/>
            <person name="Deshpande S."/>
            <person name="Douglass A.P."/>
            <person name="Hanson S.J."/>
            <person name="Klenk H.-P."/>
            <person name="LaButti K.M."/>
            <person name="Lapidus A."/>
            <person name="Lindquist E.A."/>
            <person name="Lipzen A.M."/>
            <person name="Meier-Kolthoff J.P."/>
            <person name="Ohm R.A."/>
            <person name="Otillar R.P."/>
            <person name="Pangilinan J.L."/>
            <person name="Peng Y."/>
            <person name="Rokas A."/>
            <person name="Rosa C.A."/>
            <person name="Scheuner C."/>
            <person name="Sibirny A.A."/>
            <person name="Slot J.C."/>
            <person name="Stielow J.B."/>
            <person name="Sun H."/>
            <person name="Kurtzman C.P."/>
            <person name="Blackwell M."/>
            <person name="Grigoriev I.V."/>
            <person name="Jeffries T.W."/>
        </authorList>
    </citation>
    <scope>NUCLEOTIDE SEQUENCE [LARGE SCALE GENOMIC DNA]</scope>
    <source>
        <strain evidence="3">ATCC 58044 / CBS 1984 / NCYC 433 / NRRL Y-366-8</strain>
    </source>
</reference>
<organism evidence="2 3">
    <name type="scientific">Wickerhamomyces anomalus (strain ATCC 58044 / CBS 1984 / NCYC 433 / NRRL Y-366-8)</name>
    <name type="common">Yeast</name>
    <name type="synonym">Hansenula anomala</name>
    <dbReference type="NCBI Taxonomy" id="683960"/>
    <lineage>
        <taxon>Eukaryota</taxon>
        <taxon>Fungi</taxon>
        <taxon>Dikarya</taxon>
        <taxon>Ascomycota</taxon>
        <taxon>Saccharomycotina</taxon>
        <taxon>Saccharomycetes</taxon>
        <taxon>Phaffomycetales</taxon>
        <taxon>Wickerhamomycetaceae</taxon>
        <taxon>Wickerhamomyces</taxon>
    </lineage>
</organism>
<keyword evidence="3" id="KW-1185">Reference proteome</keyword>
<name>A0A1E3P4T1_WICAA</name>
<keyword evidence="1" id="KW-0812">Transmembrane</keyword>
<feature type="transmembrane region" description="Helical" evidence="1">
    <location>
        <begin position="83"/>
        <end position="102"/>
    </location>
</feature>
<keyword evidence="1" id="KW-1133">Transmembrane helix</keyword>
<evidence type="ECO:0000256" key="1">
    <source>
        <dbReference type="SAM" id="Phobius"/>
    </source>
</evidence>
<proteinExistence type="predicted"/>
<dbReference type="Proteomes" id="UP000094112">
    <property type="component" value="Unassembled WGS sequence"/>
</dbReference>
<dbReference type="GeneID" id="30197691"/>
<sequence length="309" mass="35011">MKRACVEVSSGTACFNRYGQLLVDEMKKHKIYPDAKDANNCLKLVLNGNLKSLSFALEVLTCFIDDSYLAKTTDPSAISKTLMISKVIFVLVLGALCCAIAVRRRKQATLSHFQLNHDQKVETLNQKESKSYTTSFVEETTPEIESLLKIQKYSQAEISIEEEKENDKRLLITSNNQVFDLSTELGKSKWRESVKSQLHKEVTKKDTRIETTSYKQHLFDGNSVLSPRPKATTNASQLGLETNTMDNLYHKRARDDINIHDPTKPVPSILNHPVVDVRGKPLRRIFIPGRGWVSSKTLALEKTRSKRTD</sequence>
<dbReference type="AlphaFoldDB" id="A0A1E3P4T1"/>
<evidence type="ECO:0000313" key="3">
    <source>
        <dbReference type="Proteomes" id="UP000094112"/>
    </source>
</evidence>
<gene>
    <name evidence="2" type="ORF">WICANDRAFT_105423</name>
</gene>
<evidence type="ECO:0000313" key="2">
    <source>
        <dbReference type="EMBL" id="ODQ60491.1"/>
    </source>
</evidence>
<dbReference type="OrthoDB" id="3981209at2759"/>
<protein>
    <submittedName>
        <fullName evidence="2">Uncharacterized protein</fullName>
    </submittedName>
</protein>
<dbReference type="EMBL" id="KV454210">
    <property type="protein sequence ID" value="ODQ60491.1"/>
    <property type="molecule type" value="Genomic_DNA"/>
</dbReference>
<dbReference type="RefSeq" id="XP_019039698.1">
    <property type="nucleotide sequence ID" value="XM_019180445.1"/>
</dbReference>
<accession>A0A1E3P4T1</accession>
<keyword evidence="1" id="KW-0472">Membrane</keyword>